<protein>
    <submittedName>
        <fullName evidence="4">Putative surface layer protein</fullName>
    </submittedName>
</protein>
<dbReference type="Gene3D" id="1.10.3130.20">
    <property type="entry name" value="Phycobilisome linker domain"/>
    <property type="match status" value="1"/>
</dbReference>
<dbReference type="RefSeq" id="WP_171992665.1">
    <property type="nucleotide sequence ID" value="NZ_CP012543.1"/>
</dbReference>
<dbReference type="AlphaFoldDB" id="A0A6G5QLB9"/>
<evidence type="ECO:0000256" key="2">
    <source>
        <dbReference type="SAM" id="MobiDB-lite"/>
    </source>
</evidence>
<evidence type="ECO:0000313" key="4">
    <source>
        <dbReference type="EMBL" id="QCD46394.1"/>
    </source>
</evidence>
<dbReference type="InterPro" id="IPR038255">
    <property type="entry name" value="PBS_linker_sf"/>
</dbReference>
<gene>
    <name evidence="4" type="ORF">CRECT_0709</name>
</gene>
<dbReference type="InterPro" id="IPR025282">
    <property type="entry name" value="DUF4214"/>
</dbReference>
<reference evidence="4 5" key="1">
    <citation type="submission" date="2016-07" db="EMBL/GenBank/DDBJ databases">
        <title>Comparative genomics of the Campylobacter concisus group.</title>
        <authorList>
            <person name="Miller W.G."/>
            <person name="Yee E."/>
            <person name="Chapman M.H."/>
            <person name="Huynh S."/>
            <person name="Bono J.L."/>
            <person name="On S.L.W."/>
            <person name="StLeger J."/>
            <person name="Foster G."/>
            <person name="Parker C.T."/>
        </authorList>
    </citation>
    <scope>NUCLEOTIDE SEQUENCE [LARGE SCALE GENOMIC DNA]</scope>
    <source>
        <strain evidence="4 5">ATCC 33238</strain>
    </source>
</reference>
<feature type="compositionally biased region" description="Pro residues" evidence="2">
    <location>
        <begin position="230"/>
        <end position="244"/>
    </location>
</feature>
<feature type="domain" description="DUF4214" evidence="3">
    <location>
        <begin position="43"/>
        <end position="107"/>
    </location>
</feature>
<feature type="compositionally biased region" description="Basic and acidic residues" evidence="2">
    <location>
        <begin position="260"/>
        <end position="287"/>
    </location>
</feature>
<dbReference type="Pfam" id="PF13946">
    <property type="entry name" value="DUF4214"/>
    <property type="match status" value="1"/>
</dbReference>
<sequence length="824" mass="89775">MSITSIDISALYITMFNRVPEGAGHKFWFNLAKKQGLNTSQVAQQMLNSTPAQEYFAGKNSNEDFVNHIYSNLFGKTIAQDPKGSKFWIDKLKEGNSKAFVVSEMLKAAMSNTYTKPEELKAQKLFLNKLKAAEIAHKAIENVPNSGSITEKIASFANILKNIKDTSTPTQIAQVIKQEALKGNLTVLNSHQLAQITKSIFPSVDADALQKALDNTTATTDIYEEGGSTPTPPTPPTPPAPTPNPGGGSSGGSNNPKPLTPEEQKQKAKEEAVKQAEENLQKAKEAAEQAKKDADIAKEIKEAVEHAINNHNGIKQYALNHIQNKIDDPSTTDKQREALEKAKDIVSKLGRTLDQKNLDEAKDNATIADKTKDVAGKQEKVAEKQVDHAKAVAKETPLLDAVKKAYEDKVKAQSEQAIAKVLKEKIDENSKIYVIKEEIEISNELTYQQKLAAKAKLDAWAKELNLNSGDNPNDALKAKADANKTAADTKAAAAAKAYQDGNKGALPDYANNKKAIEDTTKDVAQAKSAAATAIVALKKAKEDIAKANLNKDPDNEELKAALQKAQSELKNAQAELEKAKMAEKIANLDTVELKKVGDTNVYKSEDGKYTVDLGSDKVAEGKALVVGKDNKLYEVDENAADGPKYTDKPLLKSNDKGGTIYKGGVEQFSFLSKDGNAVAALKGDGPNKANGFILKPGVKADYDTMSKAEFDYAAGKFKANGAEQQTYKIETEKAPSPHNPDNPRYNITKIKNFEGRDYDFQDDKPILDGDFKITGAKDLNDDLKIPLINGKIYAGYVGDHDNDYDNGKNMYRVYTDGKIISNVY</sequence>
<dbReference type="EMBL" id="CP012543">
    <property type="protein sequence ID" value="QCD46394.1"/>
    <property type="molecule type" value="Genomic_DNA"/>
</dbReference>
<dbReference type="KEGG" id="crx:CRECT_0709"/>
<dbReference type="Proteomes" id="UP000502377">
    <property type="component" value="Chromosome"/>
</dbReference>
<name>A0A6G5QLB9_CAMRE</name>
<feature type="region of interest" description="Disordered" evidence="2">
    <location>
        <begin position="221"/>
        <end position="287"/>
    </location>
</feature>
<accession>A0A6G5QLB9</accession>
<organism evidence="4 5">
    <name type="scientific">Campylobacter rectus</name>
    <name type="common">Wolinella recta</name>
    <dbReference type="NCBI Taxonomy" id="203"/>
    <lineage>
        <taxon>Bacteria</taxon>
        <taxon>Pseudomonadati</taxon>
        <taxon>Campylobacterota</taxon>
        <taxon>Epsilonproteobacteria</taxon>
        <taxon>Campylobacterales</taxon>
        <taxon>Campylobacteraceae</taxon>
        <taxon>Campylobacter</taxon>
    </lineage>
</organism>
<evidence type="ECO:0000313" key="5">
    <source>
        <dbReference type="Proteomes" id="UP000502377"/>
    </source>
</evidence>
<keyword evidence="1" id="KW-0175">Coiled coil</keyword>
<feature type="coiled-coil region" evidence="1">
    <location>
        <begin position="555"/>
        <end position="591"/>
    </location>
</feature>
<proteinExistence type="predicted"/>
<evidence type="ECO:0000256" key="1">
    <source>
        <dbReference type="SAM" id="Coils"/>
    </source>
</evidence>
<evidence type="ECO:0000259" key="3">
    <source>
        <dbReference type="Pfam" id="PF13946"/>
    </source>
</evidence>